<dbReference type="AlphaFoldDB" id="A0A7M2RF61"/>
<feature type="transmembrane region" description="Helical" evidence="1">
    <location>
        <begin position="122"/>
        <end position="152"/>
    </location>
</feature>
<dbReference type="EMBL" id="CP063304">
    <property type="protein sequence ID" value="QOV18976.1"/>
    <property type="molecule type" value="Genomic_DNA"/>
</dbReference>
<sequence length="453" mass="48977">MTEVIIGILMIATFIGMVYYSVKGRNLMVGFFVMATVWTILSLIGNAIVPNPVMIKEVEGKQVRQTIIDVLAYVYQTGPEDYAKSILVNIFFGAFFGRVLMDTGIAATLIRKVVELGGDRPRITMILLCVVSSLCFTSMTGIGPVISIAVIVMPILQALGIPSAIALFAFMGSIMAGICINVTNFKQYQGILGGLNKAFLTDYSYQQYFKFAVIMMITALIVVLVVANLALCKQKIRHNWAAAAPKQTKENAPAISWISVILPVLLVVIFDCPVILAFILSALYALIVCGKFKGGFSEVCRMLAKQFSDGAVDVAPMVGFLLTLAMFNNAATYASPYFKAVIGNIFPTSALALALLFAVIVPLGFFRGPTNLVGSGTAIAAVVLSVTSLPVTLLYPLFAVTTIVPQHLDITQSWVAWGLGYSKVSSKEFMRYSILTGWITGAILCIVAYFMFG</sequence>
<feature type="transmembrane region" description="Helical" evidence="1">
    <location>
        <begin position="378"/>
        <end position="398"/>
    </location>
</feature>
<feature type="transmembrane region" description="Helical" evidence="1">
    <location>
        <begin position="429"/>
        <end position="452"/>
    </location>
</feature>
<organism evidence="2 3">
    <name type="scientific">Blautia liquoris</name>
    <dbReference type="NCBI Taxonomy" id="2779518"/>
    <lineage>
        <taxon>Bacteria</taxon>
        <taxon>Bacillati</taxon>
        <taxon>Bacillota</taxon>
        <taxon>Clostridia</taxon>
        <taxon>Lachnospirales</taxon>
        <taxon>Lachnospiraceae</taxon>
        <taxon>Blautia</taxon>
    </lineage>
</organism>
<feature type="transmembrane region" description="Helical" evidence="1">
    <location>
        <begin position="252"/>
        <end position="269"/>
    </location>
</feature>
<dbReference type="KEGG" id="bliq:INP51_13505"/>
<feature type="transmembrane region" description="Helical" evidence="1">
    <location>
        <begin position="5"/>
        <end position="22"/>
    </location>
</feature>
<keyword evidence="1" id="KW-1133">Transmembrane helix</keyword>
<feature type="transmembrane region" description="Helical" evidence="1">
    <location>
        <begin position="86"/>
        <end position="110"/>
    </location>
</feature>
<evidence type="ECO:0000256" key="1">
    <source>
        <dbReference type="SAM" id="Phobius"/>
    </source>
</evidence>
<gene>
    <name evidence="2" type="ORF">INP51_13505</name>
</gene>
<evidence type="ECO:0000313" key="3">
    <source>
        <dbReference type="Proteomes" id="UP000593601"/>
    </source>
</evidence>
<dbReference type="Proteomes" id="UP000593601">
    <property type="component" value="Chromosome"/>
</dbReference>
<name>A0A7M2RF61_9FIRM</name>
<accession>A0A7M2RF61</accession>
<evidence type="ECO:0000313" key="2">
    <source>
        <dbReference type="EMBL" id="QOV18976.1"/>
    </source>
</evidence>
<reference evidence="2 3" key="1">
    <citation type="submission" date="2020-10" db="EMBL/GenBank/DDBJ databases">
        <title>Blautia liquoris sp.nov., isolated from the mud in a fermentation cellar used for the production of Chinese strong-flavoured liquor.</title>
        <authorList>
            <person name="Lu L."/>
        </authorList>
    </citation>
    <scope>NUCLEOTIDE SEQUENCE [LARGE SCALE GENOMIC DNA]</scope>
    <source>
        <strain evidence="2 3">LZLJ-3</strain>
    </source>
</reference>
<feature type="transmembrane region" description="Helical" evidence="1">
    <location>
        <begin position="345"/>
        <end position="366"/>
    </location>
</feature>
<protein>
    <submittedName>
        <fullName evidence="2">Citrate transporter</fullName>
    </submittedName>
</protein>
<keyword evidence="1" id="KW-0812">Transmembrane</keyword>
<keyword evidence="3" id="KW-1185">Reference proteome</keyword>
<feature type="transmembrane region" description="Helical" evidence="1">
    <location>
        <begin position="208"/>
        <end position="231"/>
    </location>
</feature>
<keyword evidence="1" id="KW-0472">Membrane</keyword>
<feature type="transmembrane region" description="Helical" evidence="1">
    <location>
        <begin position="164"/>
        <end position="188"/>
    </location>
</feature>
<dbReference type="RefSeq" id="WP_193735336.1">
    <property type="nucleotide sequence ID" value="NZ_CP063304.1"/>
</dbReference>
<proteinExistence type="predicted"/>
<feature type="transmembrane region" description="Helical" evidence="1">
    <location>
        <begin position="28"/>
        <end position="49"/>
    </location>
</feature>
<feature type="transmembrane region" description="Helical" evidence="1">
    <location>
        <begin position="314"/>
        <end position="333"/>
    </location>
</feature>